<evidence type="ECO:0000313" key="4">
    <source>
        <dbReference type="Proteomes" id="UP000765802"/>
    </source>
</evidence>
<comment type="caution">
    <text evidence="3">The sequence shown here is derived from an EMBL/GenBank/DDBJ whole genome shotgun (WGS) entry which is preliminary data.</text>
</comment>
<dbReference type="Gene3D" id="3.20.20.140">
    <property type="entry name" value="Metal-dependent hydrolases"/>
    <property type="match status" value="2"/>
</dbReference>
<dbReference type="PANTHER" id="PTHR43135:SF3">
    <property type="entry name" value="ALPHA-D-RIBOSE 1-METHYLPHOSPHONATE 5-TRIPHOSPHATE DIPHOSPHATASE"/>
    <property type="match status" value="1"/>
</dbReference>
<dbReference type="Pfam" id="PF01979">
    <property type="entry name" value="Amidohydro_1"/>
    <property type="match status" value="1"/>
</dbReference>
<dbReference type="InterPro" id="IPR011059">
    <property type="entry name" value="Metal-dep_hydrolase_composite"/>
</dbReference>
<accession>A0ABR7MD09</accession>
<gene>
    <name evidence="3" type="ORF">BC349_17810</name>
</gene>
<feature type="signal peptide" evidence="1">
    <location>
        <begin position="1"/>
        <end position="20"/>
    </location>
</feature>
<dbReference type="InterPro" id="IPR051781">
    <property type="entry name" value="Metallo-dep_Hydrolase"/>
</dbReference>
<protein>
    <submittedName>
        <fullName evidence="3">Amidohydrolase</fullName>
    </submittedName>
</protein>
<dbReference type="SUPFAM" id="SSF51556">
    <property type="entry name" value="Metallo-dependent hydrolases"/>
    <property type="match status" value="1"/>
</dbReference>
<dbReference type="InterPro" id="IPR032466">
    <property type="entry name" value="Metal_Hydrolase"/>
</dbReference>
<dbReference type="SUPFAM" id="SSF51338">
    <property type="entry name" value="Composite domain of metallo-dependent hydrolases"/>
    <property type="match status" value="1"/>
</dbReference>
<dbReference type="InterPro" id="IPR006680">
    <property type="entry name" value="Amidohydro-rel"/>
</dbReference>
<sequence>MKKRLFKIFCGLLFSAAAIGQENIYPAAEYKGLLFIKNATVHVGNGQVLNNTTIQVNNGKIEKIGTDIAIPADDVKVFDVKGKHVYPGLILSGSQLGLVEVNSVRATIDHTEIGEINPSIRSIVAYNTDSKVINTLKSNGILLANVIPQGGLVSGSSSVVQLDAWNWEDAAYKMENGIHFHMPSLINRPNPFAAFFGITEPAGDPVKRGLEQVDKVKAFFREAQSYANEATHSVTNLKYEAVKGLFNKSQKLFVHCDIVKEMLVAVDFVKEFGMDVVIVGGSESFQMAPLLKANNIAVILSQSHSLPTMQDDDVDQPYKTAVSLQKAGVLYAINDADGQTRGRNLPFNAGTAVAYGLTKEEALQAITLNPARILGVGDKTGSIEIGKDANIVVSEGDILDMRSSIITHAFIQGRLVDLTDKHKQLYERYKHKYGK</sequence>
<feature type="domain" description="Amidohydrolase-related" evidence="2">
    <location>
        <begin position="337"/>
        <end position="416"/>
    </location>
</feature>
<keyword evidence="1" id="KW-0732">Signal</keyword>
<dbReference type="EMBL" id="MBUA01000030">
    <property type="protein sequence ID" value="MBC6492916.1"/>
    <property type="molecule type" value="Genomic_DNA"/>
</dbReference>
<reference evidence="3 4" key="1">
    <citation type="submission" date="2016-07" db="EMBL/GenBank/DDBJ databases">
        <title>Genome analysis of Flavihumibacter stibioxidans YS-17.</title>
        <authorList>
            <person name="Shi K."/>
            <person name="Han Y."/>
            <person name="Wang G."/>
        </authorList>
    </citation>
    <scope>NUCLEOTIDE SEQUENCE [LARGE SCALE GENOMIC DNA]</scope>
    <source>
        <strain evidence="3 4">YS-17</strain>
    </source>
</reference>
<organism evidence="3 4">
    <name type="scientific">Flavihumibacter stibioxidans</name>
    <dbReference type="NCBI Taxonomy" id="1834163"/>
    <lineage>
        <taxon>Bacteria</taxon>
        <taxon>Pseudomonadati</taxon>
        <taxon>Bacteroidota</taxon>
        <taxon>Chitinophagia</taxon>
        <taxon>Chitinophagales</taxon>
        <taxon>Chitinophagaceae</taxon>
        <taxon>Flavihumibacter</taxon>
    </lineage>
</organism>
<dbReference type="PANTHER" id="PTHR43135">
    <property type="entry name" value="ALPHA-D-RIBOSE 1-METHYLPHOSPHONATE 5-TRIPHOSPHATE DIPHOSPHATASE"/>
    <property type="match status" value="1"/>
</dbReference>
<evidence type="ECO:0000256" key="1">
    <source>
        <dbReference type="SAM" id="SignalP"/>
    </source>
</evidence>
<evidence type="ECO:0000259" key="2">
    <source>
        <dbReference type="Pfam" id="PF01979"/>
    </source>
</evidence>
<dbReference type="Proteomes" id="UP000765802">
    <property type="component" value="Unassembled WGS sequence"/>
</dbReference>
<feature type="chain" id="PRO_5045325520" evidence="1">
    <location>
        <begin position="21"/>
        <end position="435"/>
    </location>
</feature>
<evidence type="ECO:0000313" key="3">
    <source>
        <dbReference type="EMBL" id="MBC6492916.1"/>
    </source>
</evidence>
<dbReference type="RefSeq" id="WP_187258237.1">
    <property type="nucleotide sequence ID" value="NZ_JBHULF010000005.1"/>
</dbReference>
<keyword evidence="4" id="KW-1185">Reference proteome</keyword>
<proteinExistence type="predicted"/>
<name>A0ABR7MD09_9BACT</name>